<accession>A0A084SWM7</accession>
<sequence>MGRTGQSVEFWLEDLARRRTFLKPEEHTIRGFFFNGVLENLRTLGDEALVGRCLEACGQERFMDFFSYSTDLMFLILSTALPTLAERHGGAEAALREIGRQASTDFLASVAGRAMLLLARGRSPKPLISSLPAAFRVAMSYGSAQVEWLGPRQGLLSAQGSFMSPPFIEGLVLKVLEAAGARGTQATARPTGALDIVCEFSWE</sequence>
<protein>
    <recommendedName>
        <fullName evidence="3">TIGR02265 family protein</fullName>
    </recommendedName>
</protein>
<name>A0A084SWM7_9BACT</name>
<dbReference type="Pfam" id="PF09536">
    <property type="entry name" value="DUF2378"/>
    <property type="match status" value="1"/>
</dbReference>
<reference evidence="1 2" key="1">
    <citation type="submission" date="2014-07" db="EMBL/GenBank/DDBJ databases">
        <title>Draft Genome Sequence of Gephyronic Acid Producer, Cystobacter violaceus Strain Cb vi76.</title>
        <authorList>
            <person name="Stevens D.C."/>
            <person name="Young J."/>
            <person name="Carmichael R."/>
            <person name="Tan J."/>
            <person name="Taylor R.E."/>
        </authorList>
    </citation>
    <scope>NUCLEOTIDE SEQUENCE [LARGE SCALE GENOMIC DNA]</scope>
    <source>
        <strain evidence="1 2">Cb vi76</strain>
    </source>
</reference>
<evidence type="ECO:0000313" key="1">
    <source>
        <dbReference type="EMBL" id="KFA92862.1"/>
    </source>
</evidence>
<evidence type="ECO:0008006" key="3">
    <source>
        <dbReference type="Google" id="ProtNLM"/>
    </source>
</evidence>
<dbReference type="EMBL" id="JPMI01000078">
    <property type="protein sequence ID" value="KFA92862.1"/>
    <property type="molecule type" value="Genomic_DNA"/>
</dbReference>
<dbReference type="RefSeq" id="WP_043393999.1">
    <property type="nucleotide sequence ID" value="NZ_JPMI01000078.1"/>
</dbReference>
<dbReference type="NCBIfam" id="TIGR02265">
    <property type="entry name" value="Mxa_TIGR02265"/>
    <property type="match status" value="1"/>
</dbReference>
<dbReference type="AlphaFoldDB" id="A0A084SWM7"/>
<proteinExistence type="predicted"/>
<dbReference type="Proteomes" id="UP000028547">
    <property type="component" value="Unassembled WGS sequence"/>
</dbReference>
<dbReference type="InterPro" id="IPR011751">
    <property type="entry name" value="Mxa_paralog_2265"/>
</dbReference>
<comment type="caution">
    <text evidence="1">The sequence shown here is derived from an EMBL/GenBank/DDBJ whole genome shotgun (WGS) entry which is preliminary data.</text>
</comment>
<organism evidence="1 2">
    <name type="scientific">Archangium violaceum Cb vi76</name>
    <dbReference type="NCBI Taxonomy" id="1406225"/>
    <lineage>
        <taxon>Bacteria</taxon>
        <taxon>Pseudomonadati</taxon>
        <taxon>Myxococcota</taxon>
        <taxon>Myxococcia</taxon>
        <taxon>Myxococcales</taxon>
        <taxon>Cystobacterineae</taxon>
        <taxon>Archangiaceae</taxon>
        <taxon>Archangium</taxon>
    </lineage>
</organism>
<gene>
    <name evidence="1" type="ORF">Q664_12690</name>
</gene>
<evidence type="ECO:0000313" key="2">
    <source>
        <dbReference type="Proteomes" id="UP000028547"/>
    </source>
</evidence>